<dbReference type="Proteomes" id="UP000180194">
    <property type="component" value="Unassembled WGS sequence"/>
</dbReference>
<proteinExistence type="predicted"/>
<feature type="domain" description="N-terminal" evidence="1">
    <location>
        <begin position="21"/>
        <end position="108"/>
    </location>
</feature>
<dbReference type="Pfam" id="PF08401">
    <property type="entry name" value="ArdcN"/>
    <property type="match status" value="1"/>
</dbReference>
<dbReference type="InterPro" id="IPR013610">
    <property type="entry name" value="ArdC_N"/>
</dbReference>
<evidence type="ECO:0000259" key="1">
    <source>
        <dbReference type="Pfam" id="PF08401"/>
    </source>
</evidence>
<gene>
    <name evidence="2" type="ORF">BBV17_24290</name>
</gene>
<name>A0ABX3CN09_9BACI</name>
<organism evidence="2 3">
    <name type="scientific">Cytobacillus oceanisediminis</name>
    <dbReference type="NCBI Taxonomy" id="665099"/>
    <lineage>
        <taxon>Bacteria</taxon>
        <taxon>Bacillati</taxon>
        <taxon>Bacillota</taxon>
        <taxon>Bacilli</taxon>
        <taxon>Bacillales</taxon>
        <taxon>Bacillaceae</taxon>
        <taxon>Cytobacillus</taxon>
    </lineage>
</organism>
<evidence type="ECO:0000313" key="3">
    <source>
        <dbReference type="Proteomes" id="UP000180194"/>
    </source>
</evidence>
<keyword evidence="3" id="KW-1185">Reference proteome</keyword>
<protein>
    <recommendedName>
        <fullName evidence="1">N-terminal domain-containing protein</fullName>
    </recommendedName>
</protein>
<comment type="caution">
    <text evidence="2">The sequence shown here is derived from an EMBL/GenBank/DDBJ whole genome shotgun (WGS) entry which is preliminary data.</text>
</comment>
<dbReference type="Gene3D" id="1.10.10.2910">
    <property type="match status" value="1"/>
</dbReference>
<accession>A0ABX3CN09</accession>
<evidence type="ECO:0000313" key="2">
    <source>
        <dbReference type="EMBL" id="OHX45065.1"/>
    </source>
</evidence>
<sequence length="271" mass="30682">MKDKVKEAFELIDQGFKQITTSEQYKKFLAFSSRFYNYSLKNQLLIWTQYPNASYVAGFVEWKKMGRYVKKGEKGIKILAPIHIRTTQNDNGEEKVIEYNRYRTISVFDISQTVGEPVPSLKGFIKTVPGDTAIYEMMKKVSPFPVEELDDCGGADGYYNLMTKDIKIWSQKPTAHRLLTLIHEIAHGVLHSDRKVSPGHKVMEIEAEAVGFVVCHALGIDASMNSMGYLLYFGGDSTMSLIEDSRERINLAAKTILNALENAYMPELSKA</sequence>
<reference evidence="2 3" key="1">
    <citation type="submission" date="2016-07" db="EMBL/GenBank/DDBJ databases">
        <title>Bacillus oceanisediminis whole genome.</title>
        <authorList>
            <person name="Pal Y."/>
            <person name="Verma A."/>
            <person name="Mual P."/>
            <person name="Srinivasan K."/>
        </authorList>
    </citation>
    <scope>NUCLEOTIDE SEQUENCE [LARGE SCALE GENOMIC DNA]</scope>
    <source>
        <strain evidence="2 3">Bhandara28</strain>
    </source>
</reference>
<dbReference type="EMBL" id="MBRJ01000039">
    <property type="protein sequence ID" value="OHX45065.1"/>
    <property type="molecule type" value="Genomic_DNA"/>
</dbReference>